<evidence type="ECO:0000313" key="5">
    <source>
        <dbReference type="Proteomes" id="UP000053328"/>
    </source>
</evidence>
<organism evidence="4 5">
    <name type="scientific">Exophiala spinifera</name>
    <dbReference type="NCBI Taxonomy" id="91928"/>
    <lineage>
        <taxon>Eukaryota</taxon>
        <taxon>Fungi</taxon>
        <taxon>Dikarya</taxon>
        <taxon>Ascomycota</taxon>
        <taxon>Pezizomycotina</taxon>
        <taxon>Eurotiomycetes</taxon>
        <taxon>Chaetothyriomycetidae</taxon>
        <taxon>Chaetothyriales</taxon>
        <taxon>Herpotrichiellaceae</taxon>
        <taxon>Exophiala</taxon>
    </lineage>
</organism>
<dbReference type="EMBL" id="KN847495">
    <property type="protein sequence ID" value="KIW16070.1"/>
    <property type="molecule type" value="Genomic_DNA"/>
</dbReference>
<accession>A0A0D2BBT9</accession>
<name>A0A0D2BBT9_9EURO</name>
<dbReference type="SUPFAM" id="SSF51735">
    <property type="entry name" value="NAD(P)-binding Rossmann-fold domains"/>
    <property type="match status" value="1"/>
</dbReference>
<sequence>MSPPRRIAIVGSTGLLGSAVVEAFLDKRDLFDLTLITRGISTRKPRSDVRTVVVDFEDVSENSTLVQALQGQDVLISTLNSAVAVKLEPRLVQAAIQAGVKRFMPSEYTFDITHSAARSLGDGNLIGERVSWADGLSRIASEGHITYTTLITGGFLDWGLRGGMLGFDLAQQEAVLYEKGEHKATGCTVGFVANAIVASLLLPDAETRNKRIYVAEVEYTGQEVLEVFQHVTGKTWKVTEVSVASTLEEGHQLLAQGNRRGAYVNYAVALNFNGCGAGYLVAGLDFGRTLGSLGLERQSLESIIRQVTRGIPETMGGDHSK</sequence>
<dbReference type="PANTHER" id="PTHR47706">
    <property type="entry name" value="NMRA-LIKE FAMILY PROTEIN"/>
    <property type="match status" value="1"/>
</dbReference>
<dbReference type="GO" id="GO:0016491">
    <property type="term" value="F:oxidoreductase activity"/>
    <property type="evidence" value="ECO:0007669"/>
    <property type="project" value="UniProtKB-KW"/>
</dbReference>
<dbReference type="OrthoDB" id="9974981at2759"/>
<evidence type="ECO:0000256" key="2">
    <source>
        <dbReference type="ARBA" id="ARBA00023002"/>
    </source>
</evidence>
<keyword evidence="5" id="KW-1185">Reference proteome</keyword>
<dbReference type="InterPro" id="IPR008030">
    <property type="entry name" value="NmrA-like"/>
</dbReference>
<dbReference type="InterPro" id="IPR051609">
    <property type="entry name" value="NmrA/Isoflavone_reductase-like"/>
</dbReference>
<dbReference type="GeneID" id="27333204"/>
<dbReference type="Gene3D" id="3.40.50.720">
    <property type="entry name" value="NAD(P)-binding Rossmann-like Domain"/>
    <property type="match status" value="1"/>
</dbReference>
<dbReference type="Gene3D" id="3.90.25.10">
    <property type="entry name" value="UDP-galactose 4-epimerase, domain 1"/>
    <property type="match status" value="1"/>
</dbReference>
<dbReference type="RefSeq" id="XP_016236286.1">
    <property type="nucleotide sequence ID" value="XM_016380459.1"/>
</dbReference>
<reference evidence="4 5" key="1">
    <citation type="submission" date="2015-01" db="EMBL/GenBank/DDBJ databases">
        <title>The Genome Sequence of Exophiala spinifera CBS89968.</title>
        <authorList>
            <consortium name="The Broad Institute Genomics Platform"/>
            <person name="Cuomo C."/>
            <person name="de Hoog S."/>
            <person name="Gorbushina A."/>
            <person name="Stielow B."/>
            <person name="Teixiera M."/>
            <person name="Abouelleil A."/>
            <person name="Chapman S.B."/>
            <person name="Priest M."/>
            <person name="Young S.K."/>
            <person name="Wortman J."/>
            <person name="Nusbaum C."/>
            <person name="Birren B."/>
        </authorList>
    </citation>
    <scope>NUCLEOTIDE SEQUENCE [LARGE SCALE GENOMIC DNA]</scope>
    <source>
        <strain evidence="4 5">CBS 89968</strain>
    </source>
</reference>
<protein>
    <recommendedName>
        <fullName evidence="3">NmrA-like domain-containing protein</fullName>
    </recommendedName>
</protein>
<evidence type="ECO:0000259" key="3">
    <source>
        <dbReference type="Pfam" id="PF05368"/>
    </source>
</evidence>
<gene>
    <name evidence="4" type="ORF">PV08_06121</name>
</gene>
<evidence type="ECO:0000313" key="4">
    <source>
        <dbReference type="EMBL" id="KIW16070.1"/>
    </source>
</evidence>
<keyword evidence="1" id="KW-0521">NADP</keyword>
<dbReference type="Pfam" id="PF05368">
    <property type="entry name" value="NmrA"/>
    <property type="match status" value="1"/>
</dbReference>
<evidence type="ECO:0000256" key="1">
    <source>
        <dbReference type="ARBA" id="ARBA00022857"/>
    </source>
</evidence>
<dbReference type="HOGENOM" id="CLU_044876_3_0_1"/>
<dbReference type="InterPro" id="IPR036291">
    <property type="entry name" value="NAD(P)-bd_dom_sf"/>
</dbReference>
<feature type="domain" description="NmrA-like" evidence="3">
    <location>
        <begin position="6"/>
        <end position="117"/>
    </location>
</feature>
<proteinExistence type="predicted"/>
<dbReference type="Proteomes" id="UP000053328">
    <property type="component" value="Unassembled WGS sequence"/>
</dbReference>
<keyword evidence="2" id="KW-0560">Oxidoreductase</keyword>
<dbReference type="VEuPathDB" id="FungiDB:PV08_06121"/>
<dbReference type="AlphaFoldDB" id="A0A0D2BBT9"/>
<dbReference type="PANTHER" id="PTHR47706:SF9">
    <property type="entry name" value="NMRA-LIKE DOMAIN-CONTAINING PROTEIN-RELATED"/>
    <property type="match status" value="1"/>
</dbReference>